<evidence type="ECO:0000256" key="2">
    <source>
        <dbReference type="ARBA" id="ARBA00022490"/>
    </source>
</evidence>
<name>A0A6J2WS98_CHACN</name>
<dbReference type="FunCoup" id="A0A6J2WS98">
    <property type="interactions" value="1079"/>
</dbReference>
<dbReference type="InterPro" id="IPR040886">
    <property type="entry name" value="TRIF_N"/>
</dbReference>
<dbReference type="GO" id="GO:0005768">
    <property type="term" value="C:endosome"/>
    <property type="evidence" value="ECO:0007669"/>
    <property type="project" value="TreeGrafter"/>
</dbReference>
<evidence type="ECO:0000259" key="9">
    <source>
        <dbReference type="PROSITE" id="PS50104"/>
    </source>
</evidence>
<dbReference type="PROSITE" id="PS50104">
    <property type="entry name" value="TIR"/>
    <property type="match status" value="1"/>
</dbReference>
<keyword evidence="5" id="KW-0391">Immunity</keyword>
<dbReference type="GO" id="GO:0006954">
    <property type="term" value="P:inflammatory response"/>
    <property type="evidence" value="ECO:0007669"/>
    <property type="project" value="UniProtKB-KW"/>
</dbReference>
<dbReference type="InterPro" id="IPR000157">
    <property type="entry name" value="TIR_dom"/>
</dbReference>
<keyword evidence="3" id="KW-0597">Phosphoprotein</keyword>
<evidence type="ECO:0000313" key="11">
    <source>
        <dbReference type="RefSeq" id="XP_030646962.1"/>
    </source>
</evidence>
<feature type="domain" description="TIR" evidence="9">
    <location>
        <begin position="354"/>
        <end position="491"/>
    </location>
</feature>
<dbReference type="Proteomes" id="UP000504632">
    <property type="component" value="Chromosome 14"/>
</dbReference>
<reference evidence="11" key="1">
    <citation type="submission" date="2025-08" db="UniProtKB">
        <authorList>
            <consortium name="RefSeq"/>
        </authorList>
    </citation>
    <scope>IDENTIFICATION</scope>
</reference>
<feature type="coiled-coil region" evidence="7">
    <location>
        <begin position="505"/>
        <end position="535"/>
    </location>
</feature>
<organism evidence="10 11">
    <name type="scientific">Chanos chanos</name>
    <name type="common">Milkfish</name>
    <name type="synonym">Mugil chanos</name>
    <dbReference type="NCBI Taxonomy" id="29144"/>
    <lineage>
        <taxon>Eukaryota</taxon>
        <taxon>Metazoa</taxon>
        <taxon>Chordata</taxon>
        <taxon>Craniata</taxon>
        <taxon>Vertebrata</taxon>
        <taxon>Euteleostomi</taxon>
        <taxon>Actinopterygii</taxon>
        <taxon>Neopterygii</taxon>
        <taxon>Teleostei</taxon>
        <taxon>Ostariophysi</taxon>
        <taxon>Gonorynchiformes</taxon>
        <taxon>Chanidae</taxon>
        <taxon>Chanos</taxon>
    </lineage>
</organism>
<dbReference type="InParanoid" id="A0A6J2WS98"/>
<dbReference type="AlphaFoldDB" id="A0A6J2WS98"/>
<keyword evidence="7" id="KW-0175">Coiled coil</keyword>
<keyword evidence="2" id="KW-0963">Cytoplasm</keyword>
<feature type="compositionally biased region" description="Low complexity" evidence="8">
    <location>
        <begin position="253"/>
        <end position="267"/>
    </location>
</feature>
<dbReference type="OrthoDB" id="62956at2759"/>
<evidence type="ECO:0000313" key="10">
    <source>
        <dbReference type="Proteomes" id="UP000504632"/>
    </source>
</evidence>
<dbReference type="PANTHER" id="PTHR47230:SF1">
    <property type="entry name" value="TIR DOMAIN-CONTAINING ADAPTER MOLECULE 1"/>
    <property type="match status" value="1"/>
</dbReference>
<dbReference type="InterPro" id="IPR035897">
    <property type="entry name" value="Toll_tir_struct_dom_sf"/>
</dbReference>
<evidence type="ECO:0000256" key="5">
    <source>
        <dbReference type="ARBA" id="ARBA00022859"/>
    </source>
</evidence>
<dbReference type="SUPFAM" id="SSF52200">
    <property type="entry name" value="Toll/Interleukin receptor TIR domain"/>
    <property type="match status" value="1"/>
</dbReference>
<dbReference type="PANTHER" id="PTHR47230">
    <property type="entry name" value="TIR DOMAIN-CONTAINING ADAPTER MOLECULE 1"/>
    <property type="match status" value="1"/>
</dbReference>
<accession>A0A6J2WS98</accession>
<feature type="region of interest" description="Disordered" evidence="8">
    <location>
        <begin position="231"/>
        <end position="347"/>
    </location>
</feature>
<feature type="compositionally biased region" description="Polar residues" evidence="8">
    <location>
        <begin position="315"/>
        <end position="326"/>
    </location>
</feature>
<evidence type="ECO:0000256" key="7">
    <source>
        <dbReference type="SAM" id="Coils"/>
    </source>
</evidence>
<keyword evidence="10" id="KW-1185">Reference proteome</keyword>
<evidence type="ECO:0000256" key="8">
    <source>
        <dbReference type="SAM" id="MobiDB-lite"/>
    </source>
</evidence>
<comment type="subcellular location">
    <subcellularLocation>
        <location evidence="1">Cytoplasm</location>
    </subcellularLocation>
</comment>
<dbReference type="GO" id="GO:0032481">
    <property type="term" value="P:positive regulation of type I interferon production"/>
    <property type="evidence" value="ECO:0007669"/>
    <property type="project" value="TreeGrafter"/>
</dbReference>
<protein>
    <submittedName>
        <fullName evidence="11">TIR domain-containing adapter molecule 1</fullName>
    </submittedName>
</protein>
<evidence type="ECO:0000256" key="6">
    <source>
        <dbReference type="ARBA" id="ARBA00023198"/>
    </source>
</evidence>
<dbReference type="RefSeq" id="XP_030646962.1">
    <property type="nucleotide sequence ID" value="XM_030791102.1"/>
</dbReference>
<dbReference type="GeneID" id="115827291"/>
<dbReference type="CTD" id="148022"/>
<gene>
    <name evidence="11" type="primary">ticam1</name>
</gene>
<dbReference type="Pfam" id="PF17798">
    <property type="entry name" value="TRIF-NTD"/>
    <property type="match status" value="1"/>
</dbReference>
<keyword evidence="4" id="KW-0399">Innate immunity</keyword>
<dbReference type="GO" id="GO:0045087">
    <property type="term" value="P:innate immune response"/>
    <property type="evidence" value="ECO:0007669"/>
    <property type="project" value="UniProtKB-KW"/>
</dbReference>
<evidence type="ECO:0000256" key="1">
    <source>
        <dbReference type="ARBA" id="ARBA00004496"/>
    </source>
</evidence>
<feature type="region of interest" description="Disordered" evidence="8">
    <location>
        <begin position="540"/>
        <end position="560"/>
    </location>
</feature>
<feature type="compositionally biased region" description="Polar residues" evidence="8">
    <location>
        <begin position="268"/>
        <end position="307"/>
    </location>
</feature>
<dbReference type="GO" id="GO:0035591">
    <property type="term" value="F:signaling adaptor activity"/>
    <property type="evidence" value="ECO:0007669"/>
    <property type="project" value="TreeGrafter"/>
</dbReference>
<dbReference type="Pfam" id="PF13676">
    <property type="entry name" value="TIR_2"/>
    <property type="match status" value="1"/>
</dbReference>
<dbReference type="GO" id="GO:0035666">
    <property type="term" value="P:TRIF-dependent toll-like receptor signaling pathway"/>
    <property type="evidence" value="ECO:0007669"/>
    <property type="project" value="InterPro"/>
</dbReference>
<dbReference type="GO" id="GO:0043123">
    <property type="term" value="P:positive regulation of canonical NF-kappaB signal transduction"/>
    <property type="evidence" value="ECO:0007669"/>
    <property type="project" value="TreeGrafter"/>
</dbReference>
<dbReference type="InterPro" id="IPR046946">
    <property type="entry name" value="TCAM1/2"/>
</dbReference>
<evidence type="ECO:0000256" key="4">
    <source>
        <dbReference type="ARBA" id="ARBA00022588"/>
    </source>
</evidence>
<feature type="compositionally biased region" description="Polar residues" evidence="8">
    <location>
        <begin position="239"/>
        <end position="251"/>
    </location>
</feature>
<sequence length="608" mass="67612">MAQKDTEDGKKRETMEMDYDTTLGSVFNIISRAPPERVLSLTFKLGHSLAEEIVHAICLICLKKGDEALSKLDTHRGNTIADYLSEIVSRYKDRMEDVKVNTFQVPPSEIETLLDLARVFTVMAKERLCDSSLRDQAYRALLLESVRKTHKEGDLWSVHNDRIFEEARNECGHQVTDEFDPSCRGSSNISKLSEHPGSSDWSDVLGSPSSLRSTSTCSSYSLEISSSFSAASGADKATVPTTSVSDSSKGTAPQPLLSTSQTQQTNTKPAQCSDPTVPSQIVTSKNTNQESKQNDAFSFSVASSSKPETPPSVPVSETKSLNSHFSPFSHEHIAPGDSKTFPTKEEKGEEEEEIFYSFVVLHAAEDSDEAERLKDKLEGLGIGVGATFSGDFALPGKPTLKCIEDAIDNSAFAILLLSKNFSSRLEEITTNSALINSIENYHKYHTVIPFLPRENRIPRADFPKILRILVPLDEKNRSFEKMAIRAMSSDKIKEQKRIWTNEQHVKKLKEQRRRQQEDMNRKAELERQMRLLRMQDPNLHHPYPFPNGPPGGTGQPGGPPSTLWTVPGPHCGWYPPQPSIQIQNASYIMIGNSSTMTCVRGENTGDED</sequence>
<proteinExistence type="predicted"/>
<evidence type="ECO:0000256" key="3">
    <source>
        <dbReference type="ARBA" id="ARBA00022553"/>
    </source>
</evidence>
<dbReference type="Gene3D" id="1.25.40.780">
    <property type="match status" value="1"/>
</dbReference>
<keyword evidence="6" id="KW-0395">Inflammatory response</keyword>
<feature type="region of interest" description="Disordered" evidence="8">
    <location>
        <begin position="175"/>
        <end position="206"/>
    </location>
</feature>
<dbReference type="Gene3D" id="3.40.50.10140">
    <property type="entry name" value="Toll/interleukin-1 receptor homology (TIR) domain"/>
    <property type="match status" value="1"/>
</dbReference>